<protein>
    <submittedName>
        <fullName evidence="1">Uncharacterized protein</fullName>
    </submittedName>
</protein>
<name>A0A8J7J242_9CYAN</name>
<dbReference type="RefSeq" id="WP_194029221.1">
    <property type="nucleotide sequence ID" value="NZ_JADEWZ010000011.1"/>
</dbReference>
<dbReference type="EMBL" id="JADEWZ010000011">
    <property type="protein sequence ID" value="MBE9116134.1"/>
    <property type="molecule type" value="Genomic_DNA"/>
</dbReference>
<evidence type="ECO:0000313" key="1">
    <source>
        <dbReference type="EMBL" id="MBE9116134.1"/>
    </source>
</evidence>
<sequence length="48" mass="5066">MMTLIWKILPEMIGGFLAGVSLGLGEAELKLPAIAQNIGRGKGKLLCI</sequence>
<proteinExistence type="predicted"/>
<reference evidence="1" key="1">
    <citation type="submission" date="2020-10" db="EMBL/GenBank/DDBJ databases">
        <authorList>
            <person name="Castelo-Branco R."/>
            <person name="Eusebio N."/>
            <person name="Adriana R."/>
            <person name="Vieira A."/>
            <person name="Brugerolle De Fraissinette N."/>
            <person name="Rezende De Castro R."/>
            <person name="Schneider M.P."/>
            <person name="Vasconcelos V."/>
            <person name="Leao P.N."/>
        </authorList>
    </citation>
    <scope>NUCLEOTIDE SEQUENCE</scope>
    <source>
        <strain evidence="1">LEGE 07157</strain>
    </source>
</reference>
<accession>A0A8J7J242</accession>
<organism evidence="1 2">
    <name type="scientific">Lusitaniella coriacea LEGE 07157</name>
    <dbReference type="NCBI Taxonomy" id="945747"/>
    <lineage>
        <taxon>Bacteria</taxon>
        <taxon>Bacillati</taxon>
        <taxon>Cyanobacteriota</taxon>
        <taxon>Cyanophyceae</taxon>
        <taxon>Spirulinales</taxon>
        <taxon>Lusitaniellaceae</taxon>
        <taxon>Lusitaniella</taxon>
    </lineage>
</organism>
<dbReference type="AlphaFoldDB" id="A0A8J7J242"/>
<dbReference type="Proteomes" id="UP000654482">
    <property type="component" value="Unassembled WGS sequence"/>
</dbReference>
<evidence type="ECO:0000313" key="2">
    <source>
        <dbReference type="Proteomes" id="UP000654482"/>
    </source>
</evidence>
<keyword evidence="2" id="KW-1185">Reference proteome</keyword>
<comment type="caution">
    <text evidence="1">The sequence shown here is derived from an EMBL/GenBank/DDBJ whole genome shotgun (WGS) entry which is preliminary data.</text>
</comment>
<gene>
    <name evidence="1" type="ORF">IQ249_09525</name>
</gene>